<dbReference type="EMBL" id="JAUDDZ010000002">
    <property type="protein sequence ID" value="MDM8274447.1"/>
    <property type="molecule type" value="Genomic_DNA"/>
</dbReference>
<feature type="domain" description="HTH cro/C1-type" evidence="4">
    <location>
        <begin position="36"/>
        <end position="90"/>
    </location>
</feature>
<feature type="transmembrane region" description="Helical" evidence="3">
    <location>
        <begin position="201"/>
        <end position="219"/>
    </location>
</feature>
<feature type="transmembrane region" description="Helical" evidence="3">
    <location>
        <begin position="225"/>
        <end position="247"/>
    </location>
</feature>
<dbReference type="SUPFAM" id="SSF47413">
    <property type="entry name" value="lambda repressor-like DNA-binding domains"/>
    <property type="match status" value="1"/>
</dbReference>
<dbReference type="PROSITE" id="PS50943">
    <property type="entry name" value="HTH_CROC1"/>
    <property type="match status" value="1"/>
</dbReference>
<dbReference type="RefSeq" id="WP_289544427.1">
    <property type="nucleotide sequence ID" value="NZ_JAUDDZ010000002.1"/>
</dbReference>
<dbReference type="CDD" id="cd00093">
    <property type="entry name" value="HTH_XRE"/>
    <property type="match status" value="1"/>
</dbReference>
<dbReference type="SMART" id="SM00530">
    <property type="entry name" value="HTH_XRE"/>
    <property type="match status" value="1"/>
</dbReference>
<feature type="region of interest" description="Disordered" evidence="2">
    <location>
        <begin position="1"/>
        <end position="29"/>
    </location>
</feature>
<dbReference type="Pfam" id="PF01381">
    <property type="entry name" value="HTH_3"/>
    <property type="match status" value="1"/>
</dbReference>
<protein>
    <submittedName>
        <fullName evidence="5">Helix-turn-helix transcriptional regulator</fullName>
    </submittedName>
</protein>
<keyword evidence="3" id="KW-1133">Transmembrane helix</keyword>
<name>A0ABT7V7H5_9ACTN</name>
<sequence>MTAHHRERPSHRAGASASDGPQGASQPPAVDIGRRIREHREAAGMSQEELACACLVSRPTISSWERGRTQPSAEDLAYLSAAFDVPADTLLQGIARPNARTSPDRRELAVLFWVWWLLIALSALAVHAWAAVGFPLASLQLALSVGTLGACVGVMARAAFIARRNGLRTTDELVAYYYGERHPDRLAGRPAWVRFVKRHETVLGIVSGIVWYVFVSGLMDGALDLSTFAAFMVPVAALDVAAIAALMR</sequence>
<dbReference type="PANTHER" id="PTHR46558:SF4">
    <property type="entry name" value="DNA-BIDING PHAGE PROTEIN"/>
    <property type="match status" value="1"/>
</dbReference>
<feature type="transmembrane region" description="Helical" evidence="3">
    <location>
        <begin position="136"/>
        <end position="160"/>
    </location>
</feature>
<evidence type="ECO:0000259" key="4">
    <source>
        <dbReference type="PROSITE" id="PS50943"/>
    </source>
</evidence>
<evidence type="ECO:0000256" key="1">
    <source>
        <dbReference type="ARBA" id="ARBA00023125"/>
    </source>
</evidence>
<accession>A0ABT7V7H5</accession>
<organism evidence="5 6">
    <name type="scientific">Enorma phocaeensis</name>
    <dbReference type="NCBI Taxonomy" id="1871019"/>
    <lineage>
        <taxon>Bacteria</taxon>
        <taxon>Bacillati</taxon>
        <taxon>Actinomycetota</taxon>
        <taxon>Coriobacteriia</taxon>
        <taxon>Coriobacteriales</taxon>
        <taxon>Coriobacteriaceae</taxon>
        <taxon>Enorma</taxon>
    </lineage>
</organism>
<evidence type="ECO:0000256" key="2">
    <source>
        <dbReference type="SAM" id="MobiDB-lite"/>
    </source>
</evidence>
<keyword evidence="6" id="KW-1185">Reference proteome</keyword>
<feature type="transmembrane region" description="Helical" evidence="3">
    <location>
        <begin position="108"/>
        <end position="130"/>
    </location>
</feature>
<dbReference type="Gene3D" id="1.10.260.40">
    <property type="entry name" value="lambda repressor-like DNA-binding domains"/>
    <property type="match status" value="1"/>
</dbReference>
<reference evidence="6" key="1">
    <citation type="submission" date="2023-06" db="EMBL/GenBank/DDBJ databases">
        <title>Identification and characterization of horizontal gene transfer across gut microbiota members of farm animals based on homology search.</title>
        <authorList>
            <person name="Zeman M."/>
            <person name="Kubasova T."/>
            <person name="Jahodarova E."/>
            <person name="Nykrynova M."/>
            <person name="Rychlik I."/>
        </authorList>
    </citation>
    <scope>NUCLEOTIDE SEQUENCE [LARGE SCALE GENOMIC DNA]</scope>
    <source>
        <strain evidence="6">154_Feed</strain>
    </source>
</reference>
<dbReference type="InterPro" id="IPR001387">
    <property type="entry name" value="Cro/C1-type_HTH"/>
</dbReference>
<dbReference type="Proteomes" id="UP001529421">
    <property type="component" value="Unassembled WGS sequence"/>
</dbReference>
<proteinExistence type="predicted"/>
<feature type="compositionally biased region" description="Basic residues" evidence="2">
    <location>
        <begin position="1"/>
        <end position="11"/>
    </location>
</feature>
<comment type="caution">
    <text evidence="5">The sequence shown here is derived from an EMBL/GenBank/DDBJ whole genome shotgun (WGS) entry which is preliminary data.</text>
</comment>
<dbReference type="InterPro" id="IPR010982">
    <property type="entry name" value="Lambda_DNA-bd_dom_sf"/>
</dbReference>
<gene>
    <name evidence="5" type="ORF">QUW28_02870</name>
</gene>
<evidence type="ECO:0000256" key="3">
    <source>
        <dbReference type="SAM" id="Phobius"/>
    </source>
</evidence>
<dbReference type="PANTHER" id="PTHR46558">
    <property type="entry name" value="TRACRIPTIONAL REGULATORY PROTEIN-RELATED-RELATED"/>
    <property type="match status" value="1"/>
</dbReference>
<keyword evidence="1" id="KW-0238">DNA-binding</keyword>
<evidence type="ECO:0000313" key="5">
    <source>
        <dbReference type="EMBL" id="MDM8274447.1"/>
    </source>
</evidence>
<keyword evidence="3" id="KW-0812">Transmembrane</keyword>
<keyword evidence="3" id="KW-0472">Membrane</keyword>
<evidence type="ECO:0000313" key="6">
    <source>
        <dbReference type="Proteomes" id="UP001529421"/>
    </source>
</evidence>